<dbReference type="SMART" id="SM00220">
    <property type="entry name" value="S_TKc"/>
    <property type="match status" value="1"/>
</dbReference>
<dbReference type="InterPro" id="IPR050339">
    <property type="entry name" value="CC_SR_Kinase"/>
</dbReference>
<evidence type="ECO:0000259" key="6">
    <source>
        <dbReference type="PROSITE" id="PS50011"/>
    </source>
</evidence>
<reference evidence="7 8" key="1">
    <citation type="journal article" date="2013" name="Proc. Natl. Acad. Sci. U.S.A.">
        <title>The king cobra genome reveals dynamic gene evolution and adaptation in the snake venom system.</title>
        <authorList>
            <person name="Vonk F.J."/>
            <person name="Casewell N.R."/>
            <person name="Henkel C.V."/>
            <person name="Heimberg A.M."/>
            <person name="Jansen H.J."/>
            <person name="McCleary R.J."/>
            <person name="Kerkkamp H.M."/>
            <person name="Vos R.A."/>
            <person name="Guerreiro I."/>
            <person name="Calvete J.J."/>
            <person name="Wuster W."/>
            <person name="Woods A.E."/>
            <person name="Logan J.M."/>
            <person name="Harrison R.A."/>
            <person name="Castoe T.A."/>
            <person name="de Koning A.P."/>
            <person name="Pollock D.D."/>
            <person name="Yandell M."/>
            <person name="Calderon D."/>
            <person name="Renjifo C."/>
            <person name="Currier R.B."/>
            <person name="Salgado D."/>
            <person name="Pla D."/>
            <person name="Sanz L."/>
            <person name="Hyder A.S."/>
            <person name="Ribeiro J.M."/>
            <person name="Arntzen J.W."/>
            <person name="van den Thillart G.E."/>
            <person name="Boetzer M."/>
            <person name="Pirovano W."/>
            <person name="Dirks R.P."/>
            <person name="Spaink H.P."/>
            <person name="Duboule D."/>
            <person name="McGlinn E."/>
            <person name="Kini R.M."/>
            <person name="Richardson M.K."/>
        </authorList>
    </citation>
    <scope>NUCLEOTIDE SEQUENCE</scope>
    <source>
        <tissue evidence="7">Blood</tissue>
    </source>
</reference>
<dbReference type="Gene3D" id="3.30.200.20">
    <property type="entry name" value="Phosphorylase Kinase, domain 1"/>
    <property type="match status" value="1"/>
</dbReference>
<dbReference type="GO" id="GO:0005634">
    <property type="term" value="C:nucleus"/>
    <property type="evidence" value="ECO:0007669"/>
    <property type="project" value="TreeGrafter"/>
</dbReference>
<dbReference type="PANTHER" id="PTHR11042:SF163">
    <property type="entry name" value="INTERFERON-INDUCED, DOUBLE-STRANDED RNA-ACTIVATED PROTEIN KINASE"/>
    <property type="match status" value="1"/>
</dbReference>
<dbReference type="InterPro" id="IPR011009">
    <property type="entry name" value="Kinase-like_dom_sf"/>
</dbReference>
<dbReference type="PANTHER" id="PTHR11042">
    <property type="entry name" value="EUKARYOTIC TRANSLATION INITIATION FACTOR 2-ALPHA KINASE EIF2-ALPHA KINASE -RELATED"/>
    <property type="match status" value="1"/>
</dbReference>
<dbReference type="GO" id="GO:0005737">
    <property type="term" value="C:cytoplasm"/>
    <property type="evidence" value="ECO:0007669"/>
    <property type="project" value="TreeGrafter"/>
</dbReference>
<name>V8NVJ9_OPHHA</name>
<protein>
    <recommendedName>
        <fullName evidence="6">Protein kinase domain-containing protein</fullName>
    </recommendedName>
</protein>
<gene>
    <name evidence="7" type="ORF">L345_08658</name>
</gene>
<feature type="domain" description="Protein kinase" evidence="6">
    <location>
        <begin position="1"/>
        <end position="241"/>
    </location>
</feature>
<evidence type="ECO:0000256" key="4">
    <source>
        <dbReference type="ARBA" id="ARBA00022840"/>
    </source>
</evidence>
<dbReference type="GO" id="GO:0005524">
    <property type="term" value="F:ATP binding"/>
    <property type="evidence" value="ECO:0007669"/>
    <property type="project" value="UniProtKB-KW"/>
</dbReference>
<evidence type="ECO:0000313" key="7">
    <source>
        <dbReference type="EMBL" id="ETE65567.1"/>
    </source>
</evidence>
<sequence length="241" mass="27885">MEGSTRRAALTLHHMLINSELLSDLELLFDNKMSNRNSKTDDGTREVIALAKLDHPHIVRYYNCWNGEDIFQFPETSKSSSEKYKCLFIQMEFCEKGNLSDWLEQKMGDSCKDVSIILFQQIVEGVNYIHSKNLIHRDLKPLNIFFHSENHIKIGDFGLVTLGVTDRQRTMNKGTWSYMAPEQVGSSYDKKVDIFPLGLILYEMLAPFFTGSEKCKEWSNIKEGKLPKTFTKKFRKEIAIV</sequence>
<dbReference type="PROSITE" id="PS50011">
    <property type="entry name" value="PROTEIN_KINASE_DOM"/>
    <property type="match status" value="1"/>
</dbReference>
<dbReference type="EMBL" id="AZIM01001849">
    <property type="protein sequence ID" value="ETE65567.1"/>
    <property type="molecule type" value="Genomic_DNA"/>
</dbReference>
<proteinExistence type="inferred from homology"/>
<keyword evidence="8" id="KW-1185">Reference proteome</keyword>
<evidence type="ECO:0000256" key="2">
    <source>
        <dbReference type="ARBA" id="ARBA00022741"/>
    </source>
</evidence>
<keyword evidence="2" id="KW-0547">Nucleotide-binding</keyword>
<dbReference type="InterPro" id="IPR000719">
    <property type="entry name" value="Prot_kinase_dom"/>
</dbReference>
<dbReference type="Pfam" id="PF00069">
    <property type="entry name" value="Pkinase"/>
    <property type="match status" value="1"/>
</dbReference>
<dbReference type="SUPFAM" id="SSF56112">
    <property type="entry name" value="Protein kinase-like (PK-like)"/>
    <property type="match status" value="1"/>
</dbReference>
<dbReference type="GO" id="GO:0004694">
    <property type="term" value="F:eukaryotic translation initiation factor 2alpha kinase activity"/>
    <property type="evidence" value="ECO:0007669"/>
    <property type="project" value="TreeGrafter"/>
</dbReference>
<accession>V8NVJ9</accession>
<evidence type="ECO:0000256" key="1">
    <source>
        <dbReference type="ARBA" id="ARBA00022679"/>
    </source>
</evidence>
<keyword evidence="1" id="KW-0808">Transferase</keyword>
<keyword evidence="4" id="KW-0067">ATP-binding</keyword>
<dbReference type="Proteomes" id="UP000018936">
    <property type="component" value="Unassembled WGS sequence"/>
</dbReference>
<dbReference type="OrthoDB" id="341578at2759"/>
<comment type="similarity">
    <text evidence="5">Belongs to the protein kinase superfamily. Ser/Thr protein kinase family. GCN2 subfamily.</text>
</comment>
<dbReference type="AlphaFoldDB" id="V8NVJ9"/>
<keyword evidence="3" id="KW-0418">Kinase</keyword>
<feature type="non-terminal residue" evidence="7">
    <location>
        <position position="1"/>
    </location>
</feature>
<dbReference type="InterPro" id="IPR008271">
    <property type="entry name" value="Ser/Thr_kinase_AS"/>
</dbReference>
<dbReference type="Gene3D" id="1.10.510.10">
    <property type="entry name" value="Transferase(Phosphotransferase) domain 1"/>
    <property type="match status" value="1"/>
</dbReference>
<dbReference type="PROSITE" id="PS00108">
    <property type="entry name" value="PROTEIN_KINASE_ST"/>
    <property type="match status" value="1"/>
</dbReference>
<evidence type="ECO:0000256" key="3">
    <source>
        <dbReference type="ARBA" id="ARBA00022777"/>
    </source>
</evidence>
<organism evidence="7 8">
    <name type="scientific">Ophiophagus hannah</name>
    <name type="common">King cobra</name>
    <name type="synonym">Naja hannah</name>
    <dbReference type="NCBI Taxonomy" id="8665"/>
    <lineage>
        <taxon>Eukaryota</taxon>
        <taxon>Metazoa</taxon>
        <taxon>Chordata</taxon>
        <taxon>Craniata</taxon>
        <taxon>Vertebrata</taxon>
        <taxon>Euteleostomi</taxon>
        <taxon>Lepidosauria</taxon>
        <taxon>Squamata</taxon>
        <taxon>Bifurcata</taxon>
        <taxon>Unidentata</taxon>
        <taxon>Episquamata</taxon>
        <taxon>Toxicofera</taxon>
        <taxon>Serpentes</taxon>
        <taxon>Colubroidea</taxon>
        <taxon>Elapidae</taxon>
        <taxon>Elapinae</taxon>
        <taxon>Ophiophagus</taxon>
    </lineage>
</organism>
<evidence type="ECO:0000256" key="5">
    <source>
        <dbReference type="ARBA" id="ARBA00037982"/>
    </source>
</evidence>
<evidence type="ECO:0000313" key="8">
    <source>
        <dbReference type="Proteomes" id="UP000018936"/>
    </source>
</evidence>
<comment type="caution">
    <text evidence="7">The sequence shown here is derived from an EMBL/GenBank/DDBJ whole genome shotgun (WGS) entry which is preliminary data.</text>
</comment>